<dbReference type="InterPro" id="IPR001789">
    <property type="entry name" value="Sig_transdc_resp-reg_receiver"/>
</dbReference>
<evidence type="ECO:0000256" key="3">
    <source>
        <dbReference type="SAM" id="MobiDB-lite"/>
    </source>
</evidence>
<comment type="caution">
    <text evidence="2">Lacks conserved residue(s) required for the propagation of feature annotation.</text>
</comment>
<accession>A0A8S1JCU6</accession>
<feature type="compositionally biased region" description="Basic and acidic residues" evidence="3">
    <location>
        <begin position="287"/>
        <end position="300"/>
    </location>
</feature>
<keyword evidence="1" id="KW-0902">Two-component regulatory system</keyword>
<feature type="compositionally biased region" description="Polar residues" evidence="3">
    <location>
        <begin position="218"/>
        <end position="229"/>
    </location>
</feature>
<dbReference type="InterPro" id="IPR011006">
    <property type="entry name" value="CheY-like_superfamily"/>
</dbReference>
<gene>
    <name evidence="5" type="ORF">OSTQU699_LOCUS8712</name>
</gene>
<feature type="compositionally biased region" description="Gly residues" evidence="3">
    <location>
        <begin position="276"/>
        <end position="285"/>
    </location>
</feature>
<dbReference type="SMART" id="SM00448">
    <property type="entry name" value="REC"/>
    <property type="match status" value="1"/>
</dbReference>
<feature type="region of interest" description="Disordered" evidence="3">
    <location>
        <begin position="164"/>
        <end position="313"/>
    </location>
</feature>
<dbReference type="OrthoDB" id="10262808at2759"/>
<dbReference type="SUPFAM" id="SSF52172">
    <property type="entry name" value="CheY-like"/>
    <property type="match status" value="1"/>
</dbReference>
<proteinExistence type="predicted"/>
<evidence type="ECO:0000256" key="1">
    <source>
        <dbReference type="ARBA" id="ARBA00023012"/>
    </source>
</evidence>
<feature type="compositionally biased region" description="Gly residues" evidence="3">
    <location>
        <begin position="198"/>
        <end position="208"/>
    </location>
</feature>
<dbReference type="PANTHER" id="PTHR43874">
    <property type="entry name" value="TWO-COMPONENT RESPONSE REGULATOR"/>
    <property type="match status" value="1"/>
</dbReference>
<keyword evidence="6" id="KW-1185">Reference proteome</keyword>
<dbReference type="InterPro" id="IPR045279">
    <property type="entry name" value="ARR-like"/>
</dbReference>
<dbReference type="Proteomes" id="UP000708148">
    <property type="component" value="Unassembled WGS sequence"/>
</dbReference>
<feature type="non-terminal residue" evidence="5">
    <location>
        <position position="1"/>
    </location>
</feature>
<evidence type="ECO:0000259" key="4">
    <source>
        <dbReference type="PROSITE" id="PS50110"/>
    </source>
</evidence>
<dbReference type="GO" id="GO:0009736">
    <property type="term" value="P:cytokinin-activated signaling pathway"/>
    <property type="evidence" value="ECO:0007669"/>
    <property type="project" value="InterPro"/>
</dbReference>
<reference evidence="5" key="1">
    <citation type="submission" date="2020-12" db="EMBL/GenBank/DDBJ databases">
        <authorList>
            <person name="Iha C."/>
        </authorList>
    </citation>
    <scope>NUCLEOTIDE SEQUENCE</scope>
</reference>
<evidence type="ECO:0000256" key="2">
    <source>
        <dbReference type="PROSITE-ProRule" id="PRU00169"/>
    </source>
</evidence>
<dbReference type="GO" id="GO:0000160">
    <property type="term" value="P:phosphorelay signal transduction system"/>
    <property type="evidence" value="ECO:0007669"/>
    <property type="project" value="UniProtKB-KW"/>
</dbReference>
<dbReference type="Gene3D" id="3.40.50.2300">
    <property type="match status" value="1"/>
</dbReference>
<dbReference type="EMBL" id="CAJHUC010002180">
    <property type="protein sequence ID" value="CAD7703355.1"/>
    <property type="molecule type" value="Genomic_DNA"/>
</dbReference>
<organism evidence="5 6">
    <name type="scientific">Ostreobium quekettii</name>
    <dbReference type="NCBI Taxonomy" id="121088"/>
    <lineage>
        <taxon>Eukaryota</taxon>
        <taxon>Viridiplantae</taxon>
        <taxon>Chlorophyta</taxon>
        <taxon>core chlorophytes</taxon>
        <taxon>Ulvophyceae</taxon>
        <taxon>TCBD clade</taxon>
        <taxon>Bryopsidales</taxon>
        <taxon>Ostreobineae</taxon>
        <taxon>Ostreobiaceae</taxon>
        <taxon>Ostreobium</taxon>
    </lineage>
</organism>
<evidence type="ECO:0000313" key="6">
    <source>
        <dbReference type="Proteomes" id="UP000708148"/>
    </source>
</evidence>
<dbReference type="PANTHER" id="PTHR43874:SF1">
    <property type="entry name" value="TWO-COMPONENT RESPONSE REGULATOR-LIKE APRR1"/>
    <property type="match status" value="1"/>
</dbReference>
<feature type="region of interest" description="Disordered" evidence="3">
    <location>
        <begin position="327"/>
        <end position="370"/>
    </location>
</feature>
<sequence length="411" mass="43217">MACGEGRMAPGATEAREGASGRLDPSALRVLVVDSNPASRREITTMLQECSYQVTSKKNTKEVIEALDVLRKSERSLPFDMVLKEHEPPSSNACRLLREFARDEGMKATPVVVFSRQDDRERVIECLRLGASDYLVKPLRQNELRHLWTRVWRQVTPATAVADALLAPRTSSQESEGTKCDDDDDEPASNEGSAPGQEGCGSKEGNGNSGDKDGSGNRYQSTGVVSANSPVGAHKRQDGSDKNGNGNGGSNGNGASTTLKPDRQGALQGTAEGGKPAPGGAGQAEGQGDHREEDSLDRKAIARPTAVRYAPDAEQLVGVKRTASEMAGCDAPGSLSAAAAARVSQQQDTDRGKQGQRPPPQLSVPWAVGGGSTDCLPVGAPIVPQPDNPPAPPWAGAAMMQYLMGPFGPAQ</sequence>
<feature type="region of interest" description="Disordered" evidence="3">
    <location>
        <begin position="1"/>
        <end position="21"/>
    </location>
</feature>
<dbReference type="PROSITE" id="PS50110">
    <property type="entry name" value="RESPONSE_REGULATORY"/>
    <property type="match status" value="1"/>
</dbReference>
<name>A0A8S1JCU6_9CHLO</name>
<feature type="domain" description="Response regulatory" evidence="4">
    <location>
        <begin position="29"/>
        <end position="152"/>
    </location>
</feature>
<comment type="caution">
    <text evidence="5">The sequence shown here is derived from an EMBL/GenBank/DDBJ whole genome shotgun (WGS) entry which is preliminary data.</text>
</comment>
<evidence type="ECO:0000313" key="5">
    <source>
        <dbReference type="EMBL" id="CAD7703355.1"/>
    </source>
</evidence>
<dbReference type="Pfam" id="PF00072">
    <property type="entry name" value="Response_reg"/>
    <property type="match status" value="1"/>
</dbReference>
<protein>
    <recommendedName>
        <fullName evidence="4">Response regulatory domain-containing protein</fullName>
    </recommendedName>
</protein>
<dbReference type="AlphaFoldDB" id="A0A8S1JCU6"/>